<dbReference type="Gene3D" id="3.60.15.10">
    <property type="entry name" value="Ribonuclease Z/Hydroxyacylglutathione hydrolase-like"/>
    <property type="match status" value="1"/>
</dbReference>
<dbReference type="SUPFAM" id="SSF56281">
    <property type="entry name" value="Metallo-hydrolase/oxidoreductase"/>
    <property type="match status" value="1"/>
</dbReference>
<accession>X1J6Y4</accession>
<dbReference type="Pfam" id="PF12706">
    <property type="entry name" value="Lactamase_B_2"/>
    <property type="match status" value="1"/>
</dbReference>
<sequence length="95" mass="10497">MNIQVLGAHNCESQNSRFISLLIDDILVIDAGGLTSSLSFAAQQKLRAILLTHQHYDHIRDVPAIAMNFYLCGATINIYSTQPVYNALTTYLLDG</sequence>
<dbReference type="EMBL" id="BARU01028745">
    <property type="protein sequence ID" value="GAH74089.1"/>
    <property type="molecule type" value="Genomic_DNA"/>
</dbReference>
<reference evidence="2" key="1">
    <citation type="journal article" date="2014" name="Front. Microbiol.">
        <title>High frequency of phylogenetically diverse reductive dehalogenase-homologous genes in deep subseafloor sedimentary metagenomes.</title>
        <authorList>
            <person name="Kawai M."/>
            <person name="Futagami T."/>
            <person name="Toyoda A."/>
            <person name="Takaki Y."/>
            <person name="Nishi S."/>
            <person name="Hori S."/>
            <person name="Arai W."/>
            <person name="Tsubouchi T."/>
            <person name="Morono Y."/>
            <person name="Uchiyama I."/>
            <person name="Ito T."/>
            <person name="Fujiyama A."/>
            <person name="Inagaki F."/>
            <person name="Takami H."/>
        </authorList>
    </citation>
    <scope>NUCLEOTIDE SEQUENCE</scope>
    <source>
        <strain evidence="2">Expedition CK06-06</strain>
    </source>
</reference>
<evidence type="ECO:0000259" key="1">
    <source>
        <dbReference type="Pfam" id="PF12706"/>
    </source>
</evidence>
<dbReference type="InterPro" id="IPR036866">
    <property type="entry name" value="RibonucZ/Hydroxyglut_hydro"/>
</dbReference>
<name>X1J6Y4_9ZZZZ</name>
<feature type="domain" description="Metallo-beta-lactamase" evidence="1">
    <location>
        <begin position="44"/>
        <end position="91"/>
    </location>
</feature>
<dbReference type="InterPro" id="IPR001279">
    <property type="entry name" value="Metallo-B-lactamas"/>
</dbReference>
<feature type="non-terminal residue" evidence="2">
    <location>
        <position position="95"/>
    </location>
</feature>
<dbReference type="AlphaFoldDB" id="X1J6Y4"/>
<gene>
    <name evidence="2" type="ORF">S03H2_45839</name>
</gene>
<evidence type="ECO:0000313" key="2">
    <source>
        <dbReference type="EMBL" id="GAH74089.1"/>
    </source>
</evidence>
<comment type="caution">
    <text evidence="2">The sequence shown here is derived from an EMBL/GenBank/DDBJ whole genome shotgun (WGS) entry which is preliminary data.</text>
</comment>
<protein>
    <recommendedName>
        <fullName evidence="1">Metallo-beta-lactamase domain-containing protein</fullName>
    </recommendedName>
</protein>
<proteinExistence type="predicted"/>
<organism evidence="2">
    <name type="scientific">marine sediment metagenome</name>
    <dbReference type="NCBI Taxonomy" id="412755"/>
    <lineage>
        <taxon>unclassified sequences</taxon>
        <taxon>metagenomes</taxon>
        <taxon>ecological metagenomes</taxon>
    </lineage>
</organism>